<keyword evidence="6" id="KW-1185">Reference proteome</keyword>
<accession>A0A3E2TFJ2</accession>
<keyword evidence="1" id="KW-0560">Oxidoreductase</keyword>
<feature type="domain" description="Mannitol dehydrogenase C-terminal" evidence="4">
    <location>
        <begin position="310"/>
        <end position="500"/>
    </location>
</feature>
<dbReference type="InterPro" id="IPR013328">
    <property type="entry name" value="6PGD_dom2"/>
</dbReference>
<dbReference type="RefSeq" id="WP_117522261.1">
    <property type="nucleotide sequence ID" value="NZ_JBHWMK010000025.1"/>
</dbReference>
<name>A0A3E2TFJ2_9FIRM</name>
<dbReference type="InterPro" id="IPR008927">
    <property type="entry name" value="6-PGluconate_DH-like_C_sf"/>
</dbReference>
<organism evidence="5 6">
    <name type="scientific">Anaerococcus nagyae</name>
    <dbReference type="NCBI Taxonomy" id="1755241"/>
    <lineage>
        <taxon>Bacteria</taxon>
        <taxon>Bacillati</taxon>
        <taxon>Bacillota</taxon>
        <taxon>Tissierellia</taxon>
        <taxon>Tissierellales</taxon>
        <taxon>Peptoniphilaceae</taxon>
        <taxon>Anaerococcus</taxon>
    </lineage>
</organism>
<dbReference type="InterPro" id="IPR013118">
    <property type="entry name" value="Mannitol_DH_C"/>
</dbReference>
<feature type="domain" description="Mannitol dehydrogenase N-terminal" evidence="3">
    <location>
        <begin position="37"/>
        <end position="297"/>
    </location>
</feature>
<dbReference type="Proteomes" id="UP000261011">
    <property type="component" value="Unassembled WGS sequence"/>
</dbReference>
<dbReference type="InterPro" id="IPR013131">
    <property type="entry name" value="Mannitol_DH_N"/>
</dbReference>
<dbReference type="Gene3D" id="3.40.50.720">
    <property type="entry name" value="NAD(P)-binding Rossmann-like Domain"/>
    <property type="match status" value="1"/>
</dbReference>
<evidence type="ECO:0000313" key="5">
    <source>
        <dbReference type="EMBL" id="RGB74551.1"/>
    </source>
</evidence>
<dbReference type="PANTHER" id="PTHR43362">
    <property type="entry name" value="MANNITOL DEHYDROGENASE DSF1-RELATED"/>
    <property type="match status" value="1"/>
</dbReference>
<comment type="caution">
    <text evidence="5">The sequence shown here is derived from an EMBL/GenBank/DDBJ whole genome shotgun (WGS) entry which is preliminary data.</text>
</comment>
<comment type="catalytic activity">
    <reaction evidence="2">
        <text>D-mannitol 1-phosphate + NAD(+) = beta-D-fructose 6-phosphate + NADH + H(+)</text>
        <dbReference type="Rhea" id="RHEA:19661"/>
        <dbReference type="ChEBI" id="CHEBI:15378"/>
        <dbReference type="ChEBI" id="CHEBI:57540"/>
        <dbReference type="ChEBI" id="CHEBI:57634"/>
        <dbReference type="ChEBI" id="CHEBI:57945"/>
        <dbReference type="ChEBI" id="CHEBI:61381"/>
        <dbReference type="EC" id="1.1.1.17"/>
    </reaction>
</comment>
<dbReference type="GO" id="GO:0008926">
    <property type="term" value="F:mannitol-1-phosphate 5-dehydrogenase activity"/>
    <property type="evidence" value="ECO:0007669"/>
    <property type="project" value="UniProtKB-EC"/>
</dbReference>
<dbReference type="EMBL" id="QVEU01000010">
    <property type="protein sequence ID" value="RGB74551.1"/>
    <property type="molecule type" value="Genomic_DNA"/>
</dbReference>
<protein>
    <submittedName>
        <fullName evidence="5">Mannitol dehydrogenase family protein</fullName>
    </submittedName>
</protein>
<dbReference type="SUPFAM" id="SSF51735">
    <property type="entry name" value="NAD(P)-binding Rossmann-fold domains"/>
    <property type="match status" value="1"/>
</dbReference>
<evidence type="ECO:0000256" key="2">
    <source>
        <dbReference type="ARBA" id="ARBA00048615"/>
    </source>
</evidence>
<evidence type="ECO:0000256" key="1">
    <source>
        <dbReference type="ARBA" id="ARBA00023002"/>
    </source>
</evidence>
<evidence type="ECO:0000313" key="6">
    <source>
        <dbReference type="Proteomes" id="UP000261011"/>
    </source>
</evidence>
<gene>
    <name evidence="5" type="ORF">DXA39_08345</name>
</gene>
<dbReference type="Gene3D" id="1.10.1040.10">
    <property type="entry name" value="N-(1-d-carboxylethyl)-l-norvaline Dehydrogenase, domain 2"/>
    <property type="match status" value="1"/>
</dbReference>
<evidence type="ECO:0000259" key="3">
    <source>
        <dbReference type="Pfam" id="PF01232"/>
    </source>
</evidence>
<sequence>MELKLTNIDQIKEKVDHKINYDVKKLRKDSIKDPKWLAFGSGNIFRGFIARVGQDMINSGKFDRGISVVETFDPEIIEKIYKPFDNLALSVTLHKDGDFDTNLISNLAEALTLADKDRIKEIALNKNLELMSFTITEKGYNLYTSTGELIDIVKNDLDSNPEDARHLMSIVTNLLYQRYKDSKSPLTLLSLDNASHNGDLVKKSVMMIAEKWNENGKVEDNFLEYLKNDISFPLSMIDKITPRPAGIVAKYVEDLGFSNMDTVITEKNTYIAPFVNSEEAEYLVIEDSFKNGRPPFEEASVYMTDRYTVNQVETMKVTTCLNPLHTALATYGCILGYESIAEEMKDKELVDFIKKIGYDEGLPVVIDPKIISPKEFIDEVINIRFPNPNMPDTPQRIATDTSQKISVRFGETIKRYMENDKLDSATLTYIPLAIAGWLRYLLGVDDKGNDFELSPDPLRDELREIFANIKLGEELEDIKAIQRLLSNEKIFGVNLADAGLDDKVIKYFRELIAGPGAVRKTLEKYL</sequence>
<evidence type="ECO:0000259" key="4">
    <source>
        <dbReference type="Pfam" id="PF08125"/>
    </source>
</evidence>
<dbReference type="InterPro" id="IPR036291">
    <property type="entry name" value="NAD(P)-bd_dom_sf"/>
</dbReference>
<dbReference type="PANTHER" id="PTHR43362:SF1">
    <property type="entry name" value="MANNITOL DEHYDROGENASE 2-RELATED"/>
    <property type="match status" value="1"/>
</dbReference>
<dbReference type="Pfam" id="PF08125">
    <property type="entry name" value="Mannitol_dh_C"/>
    <property type="match status" value="1"/>
</dbReference>
<reference evidence="5 6" key="1">
    <citation type="submission" date="2018-08" db="EMBL/GenBank/DDBJ databases">
        <title>A genome reference for cultivated species of the human gut microbiota.</title>
        <authorList>
            <person name="Zou Y."/>
            <person name="Xue W."/>
            <person name="Luo G."/>
        </authorList>
    </citation>
    <scope>NUCLEOTIDE SEQUENCE [LARGE SCALE GENOMIC DNA]</scope>
    <source>
        <strain evidence="5 6">OF01-3</strain>
    </source>
</reference>
<dbReference type="AlphaFoldDB" id="A0A3E2TFJ2"/>
<dbReference type="InterPro" id="IPR050988">
    <property type="entry name" value="Mannitol_DH/Oxidoreductase"/>
</dbReference>
<proteinExistence type="predicted"/>
<dbReference type="OrthoDB" id="271711at2"/>
<dbReference type="Pfam" id="PF01232">
    <property type="entry name" value="Mannitol_dh"/>
    <property type="match status" value="1"/>
</dbReference>
<dbReference type="SUPFAM" id="SSF48179">
    <property type="entry name" value="6-phosphogluconate dehydrogenase C-terminal domain-like"/>
    <property type="match status" value="1"/>
</dbReference>